<reference evidence="2 3" key="1">
    <citation type="journal article" date="2019" name="New Phytol.">
        <title>Comparative genomics reveals unique wood-decay strategies and fruiting body development in the Schizophyllaceae.</title>
        <authorList>
            <person name="Almasi E."/>
            <person name="Sahu N."/>
            <person name="Krizsan K."/>
            <person name="Balint B."/>
            <person name="Kovacs G.M."/>
            <person name="Kiss B."/>
            <person name="Cseklye J."/>
            <person name="Drula E."/>
            <person name="Henrissat B."/>
            <person name="Nagy I."/>
            <person name="Chovatia M."/>
            <person name="Adam C."/>
            <person name="LaButti K."/>
            <person name="Lipzen A."/>
            <person name="Riley R."/>
            <person name="Grigoriev I.V."/>
            <person name="Nagy L.G."/>
        </authorList>
    </citation>
    <scope>NUCLEOTIDE SEQUENCE [LARGE SCALE GENOMIC DNA]</scope>
    <source>
        <strain evidence="2 3">NL-1724</strain>
    </source>
</reference>
<dbReference type="EMBL" id="VDMD01000013">
    <property type="protein sequence ID" value="TRM62383.1"/>
    <property type="molecule type" value="Genomic_DNA"/>
</dbReference>
<dbReference type="Proteomes" id="UP000320762">
    <property type="component" value="Unassembled WGS sequence"/>
</dbReference>
<evidence type="ECO:0000313" key="3">
    <source>
        <dbReference type="Proteomes" id="UP000320762"/>
    </source>
</evidence>
<gene>
    <name evidence="2" type="ORF">BD626DRAFT_60746</name>
</gene>
<name>A0A550CC48_9AGAR</name>
<feature type="region of interest" description="Disordered" evidence="1">
    <location>
        <begin position="1"/>
        <end position="51"/>
    </location>
</feature>
<evidence type="ECO:0000256" key="1">
    <source>
        <dbReference type="SAM" id="MobiDB-lite"/>
    </source>
</evidence>
<accession>A0A550CC48</accession>
<protein>
    <submittedName>
        <fullName evidence="2">Uncharacterized protein</fullName>
    </submittedName>
</protein>
<organism evidence="2 3">
    <name type="scientific">Schizophyllum amplum</name>
    <dbReference type="NCBI Taxonomy" id="97359"/>
    <lineage>
        <taxon>Eukaryota</taxon>
        <taxon>Fungi</taxon>
        <taxon>Dikarya</taxon>
        <taxon>Basidiomycota</taxon>
        <taxon>Agaricomycotina</taxon>
        <taxon>Agaricomycetes</taxon>
        <taxon>Agaricomycetidae</taxon>
        <taxon>Agaricales</taxon>
        <taxon>Schizophyllaceae</taxon>
        <taxon>Schizophyllum</taxon>
    </lineage>
</organism>
<feature type="compositionally biased region" description="Low complexity" evidence="1">
    <location>
        <begin position="26"/>
        <end position="51"/>
    </location>
</feature>
<feature type="non-terminal residue" evidence="2">
    <location>
        <position position="1"/>
    </location>
</feature>
<proteinExistence type="predicted"/>
<dbReference type="AlphaFoldDB" id="A0A550CC48"/>
<evidence type="ECO:0000313" key="2">
    <source>
        <dbReference type="EMBL" id="TRM62383.1"/>
    </source>
</evidence>
<sequence length="86" mass="9355">SCRYSLNQVVHQSCPPSSSSHRRLRSPTSRRPTLPLPLSSRTPSTGSSPRPVTMAAFDTAFASNLTATFNDGSYDVASFKQYFTAV</sequence>
<keyword evidence="3" id="KW-1185">Reference proteome</keyword>
<feature type="compositionally biased region" description="Polar residues" evidence="1">
    <location>
        <begin position="1"/>
        <end position="11"/>
    </location>
</feature>
<comment type="caution">
    <text evidence="2">The sequence shown here is derived from an EMBL/GenBank/DDBJ whole genome shotgun (WGS) entry which is preliminary data.</text>
</comment>
<dbReference type="OrthoDB" id="3927857at2759"/>